<dbReference type="PANTHER" id="PTHR30004">
    <property type="entry name" value="4-HYDROXYTHREONINE-4-PHOSPHATE DEHYDROGENASE"/>
    <property type="match status" value="1"/>
</dbReference>
<feature type="binding site" evidence="7">
    <location>
        <position position="133"/>
    </location>
    <ligand>
        <name>substrate</name>
    </ligand>
</feature>
<keyword evidence="7" id="KW-0862">Zinc</keyword>
<organism evidence="8 9">
    <name type="scientific">Algimonas porphyrae</name>
    <dbReference type="NCBI Taxonomy" id="1128113"/>
    <lineage>
        <taxon>Bacteria</taxon>
        <taxon>Pseudomonadati</taxon>
        <taxon>Pseudomonadota</taxon>
        <taxon>Alphaproteobacteria</taxon>
        <taxon>Maricaulales</taxon>
        <taxon>Robiginitomaculaceae</taxon>
        <taxon>Algimonas</taxon>
    </lineage>
</organism>
<evidence type="ECO:0000256" key="5">
    <source>
        <dbReference type="ARBA" id="ARBA00023027"/>
    </source>
</evidence>
<keyword evidence="7" id="KW-0460">Magnesium</keyword>
<name>A0ABQ5UYJ4_9PROT</name>
<keyword evidence="1 7" id="KW-0963">Cytoplasm</keyword>
<comment type="catalytic activity">
    <reaction evidence="7">
        <text>4-(phosphooxy)-L-threonine + NAD(+) = 3-amino-2-oxopropyl phosphate + CO2 + NADH</text>
        <dbReference type="Rhea" id="RHEA:32275"/>
        <dbReference type="ChEBI" id="CHEBI:16526"/>
        <dbReference type="ChEBI" id="CHEBI:57279"/>
        <dbReference type="ChEBI" id="CHEBI:57540"/>
        <dbReference type="ChEBI" id="CHEBI:57945"/>
        <dbReference type="ChEBI" id="CHEBI:58452"/>
        <dbReference type="EC" id="1.1.1.262"/>
    </reaction>
</comment>
<evidence type="ECO:0000256" key="7">
    <source>
        <dbReference type="HAMAP-Rule" id="MF_00536"/>
    </source>
</evidence>
<accession>A0ABQ5UYJ4</accession>
<comment type="function">
    <text evidence="7">Catalyzes the NAD(P)-dependent oxidation of 4-(phosphooxy)-L-threonine (HTP) into 2-amino-3-oxo-4-(phosphooxy)butyric acid which spontaneously decarboxylates to form 3-amino-2-oxopropyl phosphate (AHAP).</text>
</comment>
<reference evidence="8" key="2">
    <citation type="submission" date="2023-01" db="EMBL/GenBank/DDBJ databases">
        <title>Draft genome sequence of Algimonas porphyrae strain NBRC 108216.</title>
        <authorList>
            <person name="Sun Q."/>
            <person name="Mori K."/>
        </authorList>
    </citation>
    <scope>NUCLEOTIDE SEQUENCE</scope>
    <source>
        <strain evidence="8">NBRC 108216</strain>
    </source>
</reference>
<dbReference type="EMBL" id="BSNJ01000002">
    <property type="protein sequence ID" value="GLQ19917.1"/>
    <property type="molecule type" value="Genomic_DNA"/>
</dbReference>
<dbReference type="NCBIfam" id="NF003699">
    <property type="entry name" value="PRK05312.1"/>
    <property type="match status" value="1"/>
</dbReference>
<keyword evidence="6 7" id="KW-0664">Pyridoxine biosynthesis</keyword>
<keyword evidence="3 7" id="KW-0521">NADP</keyword>
<dbReference type="EC" id="1.1.1.262" evidence="7"/>
<dbReference type="RefSeq" id="WP_284370013.1">
    <property type="nucleotide sequence ID" value="NZ_BSNJ01000002.1"/>
</dbReference>
<dbReference type="PANTHER" id="PTHR30004:SF6">
    <property type="entry name" value="D-THREONATE 4-PHOSPHATE DEHYDROGENASE"/>
    <property type="match status" value="1"/>
</dbReference>
<comment type="subcellular location">
    <subcellularLocation>
        <location evidence="7">Cytoplasm</location>
    </subcellularLocation>
</comment>
<feature type="binding site" evidence="7">
    <location>
        <position position="304"/>
    </location>
    <ligand>
        <name>substrate</name>
    </ligand>
</feature>
<proteinExistence type="inferred from homology"/>
<sequence length="342" mass="36523">MKPLALTLGDPAGIGPEISWKAWERLRGEPDHAFALIAPPDALTQIDRADYPLRVIAQLGDAASVFDEALPVLPIDGSGARPGQPDPAHADTVTRSIRTAVELASDRQADAVVTNPIAKDVLYRAGFAFPGHTEYLGALCEGTDTPYHPGPVMMLSAPDDQGGKGQRLDLRVGLVTIHIPLCQTCDAITHQAVLDAARTMLGALCQDFGIQNPRLAVCGLNPHAGENGALGTEDRDVINPVCRLLRAEGHQVTDALPADTLFHAEARRSYDGVLAMYHDQGLIPVKTLDFHRGVNITLGLPIVRTSPDHGTAFDIAGQGIARPDSLIAAIRKAREIANYRHG</sequence>
<evidence type="ECO:0000256" key="4">
    <source>
        <dbReference type="ARBA" id="ARBA00023002"/>
    </source>
</evidence>
<dbReference type="HAMAP" id="MF_00536">
    <property type="entry name" value="PdxA"/>
    <property type="match status" value="1"/>
</dbReference>
<dbReference type="InterPro" id="IPR037510">
    <property type="entry name" value="PdxA"/>
</dbReference>
<evidence type="ECO:0000313" key="8">
    <source>
        <dbReference type="EMBL" id="GLQ19917.1"/>
    </source>
</evidence>
<dbReference type="SUPFAM" id="SSF53659">
    <property type="entry name" value="Isocitrate/Isopropylmalate dehydrogenase-like"/>
    <property type="match status" value="1"/>
</dbReference>
<keyword evidence="9" id="KW-1185">Reference proteome</keyword>
<evidence type="ECO:0000256" key="2">
    <source>
        <dbReference type="ARBA" id="ARBA00022723"/>
    </source>
</evidence>
<dbReference type="Gene3D" id="3.40.718.10">
    <property type="entry name" value="Isopropylmalate Dehydrogenase"/>
    <property type="match status" value="1"/>
</dbReference>
<comment type="miscellaneous">
    <text evidence="7">The active site is located at the dimer interface.</text>
</comment>
<feature type="binding site" evidence="7">
    <location>
        <position position="178"/>
    </location>
    <ligand>
        <name>a divalent metal cation</name>
        <dbReference type="ChEBI" id="CHEBI:60240"/>
        <note>ligand shared between dimeric partners</note>
    </ligand>
</feature>
<comment type="caution">
    <text evidence="8">The sequence shown here is derived from an EMBL/GenBank/DDBJ whole genome shotgun (WGS) entry which is preliminary data.</text>
</comment>
<keyword evidence="5 7" id="KW-0520">NAD</keyword>
<dbReference type="NCBIfam" id="TIGR00557">
    <property type="entry name" value="pdxA"/>
    <property type="match status" value="1"/>
</dbReference>
<evidence type="ECO:0000256" key="6">
    <source>
        <dbReference type="ARBA" id="ARBA00023096"/>
    </source>
</evidence>
<evidence type="ECO:0000256" key="3">
    <source>
        <dbReference type="ARBA" id="ARBA00022857"/>
    </source>
</evidence>
<feature type="binding site" evidence="7">
    <location>
        <position position="132"/>
    </location>
    <ligand>
        <name>substrate</name>
    </ligand>
</feature>
<keyword evidence="7" id="KW-0170">Cobalt</keyword>
<dbReference type="Pfam" id="PF04166">
    <property type="entry name" value="PdxA"/>
    <property type="match status" value="1"/>
</dbReference>
<feature type="binding site" evidence="7">
    <location>
        <position position="278"/>
    </location>
    <ligand>
        <name>a divalent metal cation</name>
        <dbReference type="ChEBI" id="CHEBI:60240"/>
        <note>ligand shared between dimeric partners</note>
    </ligand>
</feature>
<feature type="binding site" evidence="7">
    <location>
        <position position="223"/>
    </location>
    <ligand>
        <name>a divalent metal cation</name>
        <dbReference type="ChEBI" id="CHEBI:60240"/>
        <note>ligand shared between dimeric partners</note>
    </ligand>
</feature>
<feature type="binding site" evidence="7">
    <location>
        <position position="286"/>
    </location>
    <ligand>
        <name>substrate</name>
    </ligand>
</feature>
<comment type="similarity">
    <text evidence="7">Belongs to the PdxA family.</text>
</comment>
<feature type="binding site" evidence="7">
    <location>
        <position position="295"/>
    </location>
    <ligand>
        <name>substrate</name>
    </ligand>
</feature>
<keyword evidence="4 7" id="KW-0560">Oxidoreductase</keyword>
<protein>
    <recommendedName>
        <fullName evidence="7">4-hydroxythreonine-4-phosphate dehydrogenase</fullName>
        <ecNumber evidence="7">1.1.1.262</ecNumber>
    </recommendedName>
    <alternativeName>
        <fullName evidence="7">4-(phosphohydroxy)-L-threonine dehydrogenase</fullName>
    </alternativeName>
</protein>
<dbReference type="InterPro" id="IPR005255">
    <property type="entry name" value="PdxA_fam"/>
</dbReference>
<reference evidence="8" key="1">
    <citation type="journal article" date="2014" name="Int. J. Syst. Evol. Microbiol.">
        <title>Complete genome of a new Firmicutes species belonging to the dominant human colonic microbiota ('Ruminococcus bicirculans') reveals two chromosomes and a selective capacity to utilize plant glucans.</title>
        <authorList>
            <consortium name="NISC Comparative Sequencing Program"/>
            <person name="Wegmann U."/>
            <person name="Louis P."/>
            <person name="Goesmann A."/>
            <person name="Henrissat B."/>
            <person name="Duncan S.H."/>
            <person name="Flint H.J."/>
        </authorList>
    </citation>
    <scope>NUCLEOTIDE SEQUENCE</scope>
    <source>
        <strain evidence="8">NBRC 108216</strain>
    </source>
</reference>
<keyword evidence="2 7" id="KW-0479">Metal-binding</keyword>
<dbReference type="Proteomes" id="UP001161390">
    <property type="component" value="Unassembled WGS sequence"/>
</dbReference>
<evidence type="ECO:0000256" key="1">
    <source>
        <dbReference type="ARBA" id="ARBA00022490"/>
    </source>
</evidence>
<comment type="cofactor">
    <cofactor evidence="7">
        <name>Zn(2+)</name>
        <dbReference type="ChEBI" id="CHEBI:29105"/>
    </cofactor>
    <cofactor evidence="7">
        <name>Mg(2+)</name>
        <dbReference type="ChEBI" id="CHEBI:18420"/>
    </cofactor>
    <cofactor evidence="7">
        <name>Co(2+)</name>
        <dbReference type="ChEBI" id="CHEBI:48828"/>
    </cofactor>
    <text evidence="7">Binds 1 divalent metal cation per subunit. Can use ions such as Zn(2+), Mg(2+) or Co(2+).</text>
</comment>
<comment type="subunit">
    <text evidence="7">Homodimer.</text>
</comment>
<gene>
    <name evidence="7 8" type="primary">pdxA</name>
    <name evidence="8" type="ORF">GCM10007854_08720</name>
</gene>
<evidence type="ECO:0000313" key="9">
    <source>
        <dbReference type="Proteomes" id="UP001161390"/>
    </source>
</evidence>
<comment type="pathway">
    <text evidence="7">Cofactor biosynthesis; pyridoxine 5'-phosphate biosynthesis; pyridoxine 5'-phosphate from D-erythrose 4-phosphate: step 4/5.</text>
</comment>